<evidence type="ECO:0000313" key="9">
    <source>
        <dbReference type="Proteomes" id="UP001596391"/>
    </source>
</evidence>
<dbReference type="GO" id="GO:0008483">
    <property type="term" value="F:transaminase activity"/>
    <property type="evidence" value="ECO:0007669"/>
    <property type="project" value="UniProtKB-KW"/>
</dbReference>
<dbReference type="EMBL" id="JBHSWI010000001">
    <property type="protein sequence ID" value="MFC6646464.1"/>
    <property type="molecule type" value="Genomic_DNA"/>
</dbReference>
<dbReference type="InterPro" id="IPR015422">
    <property type="entry name" value="PyrdxlP-dep_Trfase_small"/>
</dbReference>
<evidence type="ECO:0000256" key="4">
    <source>
        <dbReference type="ARBA" id="ARBA00022679"/>
    </source>
</evidence>
<keyword evidence="5" id="KW-0663">Pyridoxal phosphate</keyword>
<feature type="domain" description="Aminotransferase class I/classII large" evidence="7">
    <location>
        <begin position="28"/>
        <end position="376"/>
    </location>
</feature>
<dbReference type="PROSITE" id="PS00105">
    <property type="entry name" value="AA_TRANSFER_CLASS_1"/>
    <property type="match status" value="1"/>
</dbReference>
<reference evidence="9" key="1">
    <citation type="journal article" date="2019" name="Int. J. Syst. Evol. Microbiol.">
        <title>The Global Catalogue of Microorganisms (GCM) 10K type strain sequencing project: providing services to taxonomists for standard genome sequencing and annotation.</title>
        <authorList>
            <consortium name="The Broad Institute Genomics Platform"/>
            <consortium name="The Broad Institute Genome Sequencing Center for Infectious Disease"/>
            <person name="Wu L."/>
            <person name="Ma J."/>
        </authorList>
    </citation>
    <scope>NUCLEOTIDE SEQUENCE [LARGE SCALE GENOMIC DNA]</scope>
    <source>
        <strain evidence="9">CGMCC 1.16026</strain>
    </source>
</reference>
<name>A0ABW1ZBJ7_9BACT</name>
<dbReference type="Proteomes" id="UP001596391">
    <property type="component" value="Unassembled WGS sequence"/>
</dbReference>
<keyword evidence="3 6" id="KW-0032">Aminotransferase</keyword>
<evidence type="ECO:0000313" key="8">
    <source>
        <dbReference type="EMBL" id="MFC6646464.1"/>
    </source>
</evidence>
<gene>
    <name evidence="8" type="ORF">ACFQBQ_12885</name>
</gene>
<protein>
    <recommendedName>
        <fullName evidence="6">Aminotransferase</fullName>
        <ecNumber evidence="6">2.6.1.-</ecNumber>
    </recommendedName>
</protein>
<dbReference type="InterPro" id="IPR004839">
    <property type="entry name" value="Aminotransferase_I/II_large"/>
</dbReference>
<organism evidence="8 9">
    <name type="scientific">Granulicella cerasi</name>
    <dbReference type="NCBI Taxonomy" id="741063"/>
    <lineage>
        <taxon>Bacteria</taxon>
        <taxon>Pseudomonadati</taxon>
        <taxon>Acidobacteriota</taxon>
        <taxon>Terriglobia</taxon>
        <taxon>Terriglobales</taxon>
        <taxon>Acidobacteriaceae</taxon>
        <taxon>Granulicella</taxon>
    </lineage>
</organism>
<evidence type="ECO:0000256" key="3">
    <source>
        <dbReference type="ARBA" id="ARBA00022576"/>
    </source>
</evidence>
<comment type="cofactor">
    <cofactor evidence="1 6">
        <name>pyridoxal 5'-phosphate</name>
        <dbReference type="ChEBI" id="CHEBI:597326"/>
    </cofactor>
</comment>
<evidence type="ECO:0000256" key="5">
    <source>
        <dbReference type="ARBA" id="ARBA00022898"/>
    </source>
</evidence>
<dbReference type="PANTHER" id="PTHR46383:SF1">
    <property type="entry name" value="ASPARTATE AMINOTRANSFERASE"/>
    <property type="match status" value="1"/>
</dbReference>
<keyword evidence="9" id="KW-1185">Reference proteome</keyword>
<comment type="caution">
    <text evidence="8">The sequence shown here is derived from an EMBL/GenBank/DDBJ whole genome shotgun (WGS) entry which is preliminary data.</text>
</comment>
<accession>A0ABW1ZBJ7</accession>
<evidence type="ECO:0000259" key="7">
    <source>
        <dbReference type="Pfam" id="PF00155"/>
    </source>
</evidence>
<evidence type="ECO:0000256" key="6">
    <source>
        <dbReference type="RuleBase" id="RU000481"/>
    </source>
</evidence>
<dbReference type="CDD" id="cd00609">
    <property type="entry name" value="AAT_like"/>
    <property type="match status" value="1"/>
</dbReference>
<dbReference type="RefSeq" id="WP_263370131.1">
    <property type="nucleotide sequence ID" value="NZ_JAGSYD010000001.1"/>
</dbReference>
<keyword evidence="4 6" id="KW-0808">Transferase</keyword>
<dbReference type="Gene3D" id="3.90.1150.10">
    <property type="entry name" value="Aspartate Aminotransferase, domain 1"/>
    <property type="match status" value="1"/>
</dbReference>
<comment type="similarity">
    <text evidence="2 6">Belongs to the class-I pyridoxal-phosphate-dependent aminotransferase family.</text>
</comment>
<dbReference type="InterPro" id="IPR004838">
    <property type="entry name" value="NHTrfase_class1_PyrdxlP-BS"/>
</dbReference>
<sequence length="392" mass="42632">MNELAEIQSLDGTKLRYALMELSKSIPDAIALGRGDPDMDTPSFIVEAARKALGEGPLPVAPILGLPELREAIARNAARDHACTIGPENVLVTTGGQEALFLVMTLLLNPGDEILVPDPRYTSYDQAIEHTGATTISVPTFAKDGFDLDPAEVEKRITPRTKALLLVTPSNPTGGILTPESARGLAELARKHNFVIVSDEIYGKFVWEPFQHTSIAGEPGMADRVITISGFSKAYAMTGWRVGYILAAQEAIEAMGRIKAHTTGPVAALSQRAALAAALSDDQCVRDFRKIYIERRDLLGAGLKQMGLTYGEPRGGFFFWADSSSTGMRALELCYLMLKHARVLIFPGTAFGQTWNDYLRITTLQPTSVLAEAVERMNPVMERVREQSGVAK</sequence>
<dbReference type="SUPFAM" id="SSF53383">
    <property type="entry name" value="PLP-dependent transferases"/>
    <property type="match status" value="1"/>
</dbReference>
<dbReference type="Pfam" id="PF00155">
    <property type="entry name" value="Aminotran_1_2"/>
    <property type="match status" value="1"/>
</dbReference>
<dbReference type="PANTHER" id="PTHR46383">
    <property type="entry name" value="ASPARTATE AMINOTRANSFERASE"/>
    <property type="match status" value="1"/>
</dbReference>
<dbReference type="Gene3D" id="3.40.640.10">
    <property type="entry name" value="Type I PLP-dependent aspartate aminotransferase-like (Major domain)"/>
    <property type="match status" value="1"/>
</dbReference>
<evidence type="ECO:0000256" key="2">
    <source>
        <dbReference type="ARBA" id="ARBA00007441"/>
    </source>
</evidence>
<dbReference type="InterPro" id="IPR015421">
    <property type="entry name" value="PyrdxlP-dep_Trfase_major"/>
</dbReference>
<evidence type="ECO:0000256" key="1">
    <source>
        <dbReference type="ARBA" id="ARBA00001933"/>
    </source>
</evidence>
<dbReference type="InterPro" id="IPR015424">
    <property type="entry name" value="PyrdxlP-dep_Trfase"/>
</dbReference>
<proteinExistence type="inferred from homology"/>
<dbReference type="InterPro" id="IPR050596">
    <property type="entry name" value="AspAT/PAT-like"/>
</dbReference>
<dbReference type="EC" id="2.6.1.-" evidence="6"/>